<comment type="cofactor">
    <cofactor evidence="1">
        <name>heme b</name>
        <dbReference type="ChEBI" id="CHEBI:60344"/>
    </cofactor>
</comment>
<reference evidence="14" key="1">
    <citation type="submission" date="2018-11" db="EMBL/GenBank/DDBJ databases">
        <authorList>
            <consortium name="Pathogen Informatics"/>
        </authorList>
    </citation>
    <scope>NUCLEOTIDE SEQUENCE</scope>
</reference>
<dbReference type="GO" id="GO:0140571">
    <property type="term" value="F:transmembrane ascorbate ferrireductase activity"/>
    <property type="evidence" value="ECO:0007669"/>
    <property type="project" value="UniProtKB-EC"/>
</dbReference>
<evidence type="ECO:0000256" key="1">
    <source>
        <dbReference type="ARBA" id="ARBA00001970"/>
    </source>
</evidence>
<evidence type="ECO:0000256" key="12">
    <source>
        <dbReference type="SAM" id="Phobius"/>
    </source>
</evidence>
<evidence type="ECO:0000256" key="11">
    <source>
        <dbReference type="ARBA" id="ARBA00024225"/>
    </source>
</evidence>
<dbReference type="GO" id="GO:0016020">
    <property type="term" value="C:membrane"/>
    <property type="evidence" value="ECO:0007669"/>
    <property type="project" value="UniProtKB-SubCell"/>
</dbReference>
<evidence type="ECO:0000256" key="5">
    <source>
        <dbReference type="ARBA" id="ARBA00022692"/>
    </source>
</evidence>
<dbReference type="InterPro" id="IPR045150">
    <property type="entry name" value="CYB561D1/2"/>
</dbReference>
<dbReference type="PROSITE" id="PS50939">
    <property type="entry name" value="CYTOCHROME_B561"/>
    <property type="match status" value="1"/>
</dbReference>
<proteinExistence type="predicted"/>
<dbReference type="AlphaFoldDB" id="A0A3S5BLT9"/>
<evidence type="ECO:0000259" key="13">
    <source>
        <dbReference type="PROSITE" id="PS50939"/>
    </source>
</evidence>
<dbReference type="GO" id="GO:0046872">
    <property type="term" value="F:metal ion binding"/>
    <property type="evidence" value="ECO:0007669"/>
    <property type="project" value="UniProtKB-KW"/>
</dbReference>
<dbReference type="CDD" id="cd08760">
    <property type="entry name" value="Cyt_b561_FRRS1_like"/>
    <property type="match status" value="1"/>
</dbReference>
<dbReference type="Proteomes" id="UP000784294">
    <property type="component" value="Unassembled WGS sequence"/>
</dbReference>
<comment type="subcellular location">
    <subcellularLocation>
        <location evidence="2">Membrane</location>
        <topology evidence="2">Multi-pass membrane protein</topology>
    </subcellularLocation>
</comment>
<comment type="caution">
    <text evidence="14">The sequence shown here is derived from an EMBL/GenBank/DDBJ whole genome shotgun (WGS) entry which is preliminary data.</text>
</comment>
<name>A0A3S5BLT9_9PLAT</name>
<evidence type="ECO:0000256" key="6">
    <source>
        <dbReference type="ARBA" id="ARBA00022723"/>
    </source>
</evidence>
<dbReference type="GO" id="GO:0020037">
    <property type="term" value="F:heme binding"/>
    <property type="evidence" value="ECO:0007669"/>
    <property type="project" value="TreeGrafter"/>
</dbReference>
<gene>
    <name evidence="14" type="ORF">PXEA_LOCUS1918</name>
</gene>
<evidence type="ECO:0000256" key="3">
    <source>
        <dbReference type="ARBA" id="ARBA00022448"/>
    </source>
</evidence>
<evidence type="ECO:0000256" key="2">
    <source>
        <dbReference type="ARBA" id="ARBA00004141"/>
    </source>
</evidence>
<evidence type="ECO:0000256" key="4">
    <source>
        <dbReference type="ARBA" id="ARBA00022617"/>
    </source>
</evidence>
<feature type="transmembrane region" description="Helical" evidence="12">
    <location>
        <begin position="142"/>
        <end position="163"/>
    </location>
</feature>
<feature type="transmembrane region" description="Helical" evidence="12">
    <location>
        <begin position="106"/>
        <end position="130"/>
    </location>
</feature>
<keyword evidence="8 12" id="KW-1133">Transmembrane helix</keyword>
<keyword evidence="15" id="KW-1185">Reference proteome</keyword>
<feature type="transmembrane region" description="Helical" evidence="12">
    <location>
        <begin position="73"/>
        <end position="94"/>
    </location>
</feature>
<keyword evidence="7" id="KW-0249">Electron transport</keyword>
<feature type="transmembrane region" description="Helical" evidence="12">
    <location>
        <begin position="41"/>
        <end position="61"/>
    </location>
</feature>
<keyword evidence="10 12" id="KW-0472">Membrane</keyword>
<evidence type="ECO:0000313" key="15">
    <source>
        <dbReference type="Proteomes" id="UP000784294"/>
    </source>
</evidence>
<keyword evidence="9" id="KW-0408">Iron</keyword>
<dbReference type="InterPro" id="IPR006593">
    <property type="entry name" value="Cyt_b561/ferric_Rdtase_TM"/>
</dbReference>
<feature type="domain" description="Cytochrome b561" evidence="13">
    <location>
        <begin position="1"/>
        <end position="166"/>
    </location>
</feature>
<dbReference type="EMBL" id="CAAALY010004067">
    <property type="protein sequence ID" value="VEL08478.1"/>
    <property type="molecule type" value="Genomic_DNA"/>
</dbReference>
<sequence>MMVLAWVCFSSVGIIIARYYKELWPNSGLIGERVWFQLHRLFMLICVGLNILGIILAFAFCNGYSRVTAYPNYIHPILGLIVFILSLINPFVTLCRCYSGDPNRPWFNWIHFLIGAIAHVLAVPTMMLGFRMPGAGMQLTSIAYPLWILILFIIFVFCIEIILEVHGCIYYRRNKGKQII</sequence>
<organism evidence="14 15">
    <name type="scientific">Protopolystoma xenopodis</name>
    <dbReference type="NCBI Taxonomy" id="117903"/>
    <lineage>
        <taxon>Eukaryota</taxon>
        <taxon>Metazoa</taxon>
        <taxon>Spiralia</taxon>
        <taxon>Lophotrochozoa</taxon>
        <taxon>Platyhelminthes</taxon>
        <taxon>Monogenea</taxon>
        <taxon>Polyopisthocotylea</taxon>
        <taxon>Polystomatidea</taxon>
        <taxon>Polystomatidae</taxon>
        <taxon>Protopolystoma</taxon>
    </lineage>
</organism>
<evidence type="ECO:0000256" key="9">
    <source>
        <dbReference type="ARBA" id="ARBA00023004"/>
    </source>
</evidence>
<dbReference type="GO" id="GO:0140575">
    <property type="term" value="F:transmembrane monodehydroascorbate reductase activity"/>
    <property type="evidence" value="ECO:0007669"/>
    <property type="project" value="InterPro"/>
</dbReference>
<protein>
    <recommendedName>
        <fullName evidence="11">ascorbate ferrireductase (transmembrane)</fullName>
        <ecNumber evidence="11">7.2.1.3</ecNumber>
    </recommendedName>
</protein>
<evidence type="ECO:0000256" key="8">
    <source>
        <dbReference type="ARBA" id="ARBA00022989"/>
    </source>
</evidence>
<keyword evidence="5 12" id="KW-0812">Transmembrane</keyword>
<evidence type="ECO:0000256" key="7">
    <source>
        <dbReference type="ARBA" id="ARBA00022982"/>
    </source>
</evidence>
<dbReference type="EC" id="7.2.1.3" evidence="11"/>
<evidence type="ECO:0000256" key="10">
    <source>
        <dbReference type="ARBA" id="ARBA00023136"/>
    </source>
</evidence>
<dbReference type="PANTHER" id="PTHR15422:SF24">
    <property type="entry name" value="DOMON RELATED DOMAIN-CONTAINING PROTEIN"/>
    <property type="match status" value="1"/>
</dbReference>
<keyword evidence="6" id="KW-0479">Metal-binding</keyword>
<evidence type="ECO:0000313" key="14">
    <source>
        <dbReference type="EMBL" id="VEL08478.1"/>
    </source>
</evidence>
<dbReference type="Gene3D" id="1.20.120.1770">
    <property type="match status" value="1"/>
</dbReference>
<dbReference type="OrthoDB" id="6372137at2759"/>
<dbReference type="PANTHER" id="PTHR15422">
    <property type="entry name" value="OS05G0565100 PROTEIN"/>
    <property type="match status" value="1"/>
</dbReference>
<keyword evidence="4" id="KW-0349">Heme</keyword>
<keyword evidence="3" id="KW-0813">Transport</keyword>
<accession>A0A3S5BLT9</accession>
<dbReference type="Pfam" id="PF03188">
    <property type="entry name" value="Cytochrom_B561"/>
    <property type="match status" value="1"/>
</dbReference>
<dbReference type="SMART" id="SM00665">
    <property type="entry name" value="B561"/>
    <property type="match status" value="1"/>
</dbReference>